<dbReference type="PROSITE" id="PS50043">
    <property type="entry name" value="HTH_LUXR_2"/>
    <property type="match status" value="1"/>
</dbReference>
<dbReference type="PANTHER" id="PTHR44688:SF16">
    <property type="entry name" value="DNA-BINDING TRANSCRIPTIONAL ACTIVATOR DEVR_DOSR"/>
    <property type="match status" value="1"/>
</dbReference>
<keyword evidence="2 6" id="KW-0238">DNA-binding</keyword>
<evidence type="ECO:0000256" key="4">
    <source>
        <dbReference type="SAM" id="MobiDB-lite"/>
    </source>
</evidence>
<gene>
    <name evidence="6" type="ORF">JOF46_003033</name>
</gene>
<dbReference type="PANTHER" id="PTHR44688">
    <property type="entry name" value="DNA-BINDING TRANSCRIPTIONAL ACTIVATOR DEVR_DOSR"/>
    <property type="match status" value="1"/>
</dbReference>
<accession>A0ABS4WFY8</accession>
<dbReference type="SUPFAM" id="SSF48452">
    <property type="entry name" value="TPR-like"/>
    <property type="match status" value="1"/>
</dbReference>
<dbReference type="InterPro" id="IPR011990">
    <property type="entry name" value="TPR-like_helical_dom_sf"/>
</dbReference>
<sequence length="567" mass="59925">MAASAEQLLFDGRAALDDWDWARARSLFGLALKTETSPEATHGLARAVEWAGDFEAAIALYEEAFILYRRRGDLRPTASIAARELSFLYAAVYANSAASDGWLARAASLAGAAGECAETGWVHLAECLATDNPELIGFHAAAATDLGRRLGDADLEFCAIGYNGLSLVLSGRIAEGMRHIDEAAAAATSGEVRDYQAVGEIYCKMLLCSELTLDVIRARQWMDVAAGFGHRANAAWVPAICGMHYGGLLTAAGHWSEAANRLETSIQDYNGGFRASRSGAVVRLADLRLRQGRMAEAERLLQGHEADSHAVRPMARLQLANGESASAAGALCRHLATVGPSVLRAPELALLVEAHLAAGEPGLAAGLGRELAALATATGLPQYRALAEYSLDTCAAAAGEPGAQTHLEAALAGFDAAHLPWEKARSRLALAQSMAAEPEPAAAVARAALREFEQLGAAHDADAAARLLRRLGDRSRMVPRLGGRLTARESEVLKLVAEGWSNGRIAAHLFISKRTVEHHVGNILAKLGHTTRAEAQAYAARQGMDPGAAGAARMRHPADRKPPSSPT</sequence>
<keyword evidence="3" id="KW-0804">Transcription</keyword>
<dbReference type="RefSeq" id="WP_209908400.1">
    <property type="nucleotide sequence ID" value="NZ_BAAAMI010000008.1"/>
</dbReference>
<comment type="caution">
    <text evidence="6">The sequence shown here is derived from an EMBL/GenBank/DDBJ whole genome shotgun (WGS) entry which is preliminary data.</text>
</comment>
<evidence type="ECO:0000313" key="6">
    <source>
        <dbReference type="EMBL" id="MBP2375121.1"/>
    </source>
</evidence>
<dbReference type="Gene3D" id="1.10.10.10">
    <property type="entry name" value="Winged helix-like DNA-binding domain superfamily/Winged helix DNA-binding domain"/>
    <property type="match status" value="1"/>
</dbReference>
<proteinExistence type="predicted"/>
<organism evidence="6 7">
    <name type="scientific">Paeniglutamicibacter psychrophenolicus</name>
    <dbReference type="NCBI Taxonomy" id="257454"/>
    <lineage>
        <taxon>Bacteria</taxon>
        <taxon>Bacillati</taxon>
        <taxon>Actinomycetota</taxon>
        <taxon>Actinomycetes</taxon>
        <taxon>Micrococcales</taxon>
        <taxon>Micrococcaceae</taxon>
        <taxon>Paeniglutamicibacter</taxon>
    </lineage>
</organism>
<name>A0ABS4WFY8_9MICC</name>
<evidence type="ECO:0000256" key="2">
    <source>
        <dbReference type="ARBA" id="ARBA00023125"/>
    </source>
</evidence>
<keyword evidence="7" id="KW-1185">Reference proteome</keyword>
<dbReference type="InterPro" id="IPR000792">
    <property type="entry name" value="Tscrpt_reg_LuxR_C"/>
</dbReference>
<dbReference type="InterPro" id="IPR036388">
    <property type="entry name" value="WH-like_DNA-bd_sf"/>
</dbReference>
<dbReference type="CDD" id="cd06170">
    <property type="entry name" value="LuxR_C_like"/>
    <property type="match status" value="1"/>
</dbReference>
<dbReference type="Proteomes" id="UP000766570">
    <property type="component" value="Unassembled WGS sequence"/>
</dbReference>
<dbReference type="SMART" id="SM00421">
    <property type="entry name" value="HTH_LUXR"/>
    <property type="match status" value="1"/>
</dbReference>
<dbReference type="InterPro" id="IPR016032">
    <property type="entry name" value="Sig_transdc_resp-reg_C-effctor"/>
</dbReference>
<protein>
    <submittedName>
        <fullName evidence="6">DNA-binding CsgD family transcriptional regulator</fullName>
    </submittedName>
</protein>
<keyword evidence="1" id="KW-0805">Transcription regulation</keyword>
<feature type="domain" description="HTH luxR-type" evidence="5">
    <location>
        <begin position="478"/>
        <end position="543"/>
    </location>
</feature>
<reference evidence="6 7" key="1">
    <citation type="submission" date="2021-03" db="EMBL/GenBank/DDBJ databases">
        <title>Sequencing the genomes of 1000 actinobacteria strains.</title>
        <authorList>
            <person name="Klenk H.-P."/>
        </authorList>
    </citation>
    <scope>NUCLEOTIDE SEQUENCE [LARGE SCALE GENOMIC DNA]</scope>
    <source>
        <strain evidence="6 7">DSM 15454</strain>
    </source>
</reference>
<dbReference type="Pfam" id="PF00196">
    <property type="entry name" value="GerE"/>
    <property type="match status" value="1"/>
</dbReference>
<dbReference type="SUPFAM" id="SSF46894">
    <property type="entry name" value="C-terminal effector domain of the bipartite response regulators"/>
    <property type="match status" value="1"/>
</dbReference>
<dbReference type="EMBL" id="JAGIOE010000001">
    <property type="protein sequence ID" value="MBP2375121.1"/>
    <property type="molecule type" value="Genomic_DNA"/>
</dbReference>
<dbReference type="PRINTS" id="PR00038">
    <property type="entry name" value="HTHLUXR"/>
</dbReference>
<evidence type="ECO:0000256" key="1">
    <source>
        <dbReference type="ARBA" id="ARBA00023015"/>
    </source>
</evidence>
<evidence type="ECO:0000259" key="5">
    <source>
        <dbReference type="PROSITE" id="PS50043"/>
    </source>
</evidence>
<evidence type="ECO:0000256" key="3">
    <source>
        <dbReference type="ARBA" id="ARBA00023163"/>
    </source>
</evidence>
<evidence type="ECO:0000313" key="7">
    <source>
        <dbReference type="Proteomes" id="UP000766570"/>
    </source>
</evidence>
<feature type="compositionally biased region" description="Basic and acidic residues" evidence="4">
    <location>
        <begin position="556"/>
        <end position="567"/>
    </location>
</feature>
<dbReference type="PROSITE" id="PS00622">
    <property type="entry name" value="HTH_LUXR_1"/>
    <property type="match status" value="1"/>
</dbReference>
<feature type="region of interest" description="Disordered" evidence="4">
    <location>
        <begin position="543"/>
        <end position="567"/>
    </location>
</feature>
<dbReference type="GO" id="GO:0003677">
    <property type="term" value="F:DNA binding"/>
    <property type="evidence" value="ECO:0007669"/>
    <property type="project" value="UniProtKB-KW"/>
</dbReference>